<comment type="caution">
    <text evidence="1">The sequence shown here is derived from an EMBL/GenBank/DDBJ whole genome shotgun (WGS) entry which is preliminary data.</text>
</comment>
<reference evidence="1" key="1">
    <citation type="journal article" date="2021" name="Front. Microbiol.">
        <title>Comprehensive Comparative Genomics and Phenotyping of Methylobacterium Species.</title>
        <authorList>
            <person name="Alessa O."/>
            <person name="Ogura Y."/>
            <person name="Fujitani Y."/>
            <person name="Takami H."/>
            <person name="Hayashi T."/>
            <person name="Sahin N."/>
            <person name="Tani A."/>
        </authorList>
    </citation>
    <scope>NUCLEOTIDE SEQUENCE</scope>
    <source>
        <strain evidence="1">DSM 23674</strain>
    </source>
</reference>
<name>A0ABQ4TW81_9HYPH</name>
<sequence>MNLLTDHLLSVEDGRRLSLPELFAALARGEAQGFPRLRAHQRTAWHMFRVQLAALALDRAGRTDLPATSEAWAALLRALSAAESGDEGDAPWCLTVADRTKPAFLQPPDPGGLKWSAVATPDALDLLITARNHDLKAEVAADAAPEDWIYALVSLQTMEGYGGKSNYGIARMNGGSSSRAFLGLVPARGDGYPDVAAWWRRDVERLLAHRSEPGPLTRGGLALLWCHPWPEGRSLRVNTIDPWAIEVCRRVRLAGTPSQLHAERAGSAAARLDAKSLNGALGDPWAPVAIDEAQPKALTLGEGRFDYRRLVALLFAGKWKVPLAARLDGDEGADGMLLLAEALSRGNSKTDGLKSRLVPLPRKVVAGGWFSVRAEMLARAAGQQIQEIAYADAALREAVALYAADGDFVEVGKEERQRAGPARARLDAAADDAFFDYLWDRADAVTEEAARIGFCTLLTEAAEWELERAFAALPCAALFAARARVRARRRLRNALRKAELLQPEAADA</sequence>
<gene>
    <name evidence="1" type="ORF">EKPJFOCH_4367</name>
</gene>
<protein>
    <recommendedName>
        <fullName evidence="3">CRISPR-associated protein Cse1</fullName>
    </recommendedName>
</protein>
<accession>A0ABQ4TW81</accession>
<dbReference type="EMBL" id="BPRA01000033">
    <property type="protein sequence ID" value="GJE57845.1"/>
    <property type="molecule type" value="Genomic_DNA"/>
</dbReference>
<reference evidence="1" key="2">
    <citation type="submission" date="2021-08" db="EMBL/GenBank/DDBJ databases">
        <authorList>
            <person name="Tani A."/>
            <person name="Ola A."/>
            <person name="Ogura Y."/>
            <person name="Katsura K."/>
            <person name="Hayashi T."/>
        </authorList>
    </citation>
    <scope>NUCLEOTIDE SEQUENCE</scope>
    <source>
        <strain evidence="1">DSM 23674</strain>
    </source>
</reference>
<dbReference type="RefSeq" id="WP_238232922.1">
    <property type="nucleotide sequence ID" value="NZ_BPRA01000033.1"/>
</dbReference>
<evidence type="ECO:0008006" key="3">
    <source>
        <dbReference type="Google" id="ProtNLM"/>
    </source>
</evidence>
<evidence type="ECO:0000313" key="2">
    <source>
        <dbReference type="Proteomes" id="UP001055101"/>
    </source>
</evidence>
<keyword evidence="2" id="KW-1185">Reference proteome</keyword>
<evidence type="ECO:0000313" key="1">
    <source>
        <dbReference type="EMBL" id="GJE57845.1"/>
    </source>
</evidence>
<proteinExistence type="predicted"/>
<dbReference type="Proteomes" id="UP001055101">
    <property type="component" value="Unassembled WGS sequence"/>
</dbReference>
<organism evidence="1 2">
    <name type="scientific">Methylobacterium thuringiense</name>
    <dbReference type="NCBI Taxonomy" id="1003091"/>
    <lineage>
        <taxon>Bacteria</taxon>
        <taxon>Pseudomonadati</taxon>
        <taxon>Pseudomonadota</taxon>
        <taxon>Alphaproteobacteria</taxon>
        <taxon>Hyphomicrobiales</taxon>
        <taxon>Methylobacteriaceae</taxon>
        <taxon>Methylobacterium</taxon>
    </lineage>
</organism>